<proteinExistence type="predicted"/>
<dbReference type="RefSeq" id="WP_212495502.1">
    <property type="nucleotide sequence ID" value="NZ_JAFCJH010000085.1"/>
</dbReference>
<gene>
    <name evidence="2" type="ORF">JQ615_39810</name>
</gene>
<feature type="domain" description="SGNH hydrolase-type esterase" evidence="1">
    <location>
        <begin position="48"/>
        <end position="186"/>
    </location>
</feature>
<keyword evidence="3" id="KW-1185">Reference proteome</keyword>
<evidence type="ECO:0000259" key="1">
    <source>
        <dbReference type="Pfam" id="PF13472"/>
    </source>
</evidence>
<evidence type="ECO:0000313" key="2">
    <source>
        <dbReference type="EMBL" id="MBR0801505.1"/>
    </source>
</evidence>
<dbReference type="SUPFAM" id="SSF52266">
    <property type="entry name" value="SGNH hydrolase"/>
    <property type="match status" value="1"/>
</dbReference>
<organism evidence="2 3">
    <name type="scientific">Bradyrhizobium jicamae</name>
    <dbReference type="NCBI Taxonomy" id="280332"/>
    <lineage>
        <taxon>Bacteria</taxon>
        <taxon>Pseudomonadati</taxon>
        <taxon>Pseudomonadota</taxon>
        <taxon>Alphaproteobacteria</taxon>
        <taxon>Hyphomicrobiales</taxon>
        <taxon>Nitrobacteraceae</taxon>
        <taxon>Bradyrhizobium</taxon>
    </lineage>
</organism>
<dbReference type="EMBL" id="JAFCJH010000085">
    <property type="protein sequence ID" value="MBR0801505.1"/>
    <property type="molecule type" value="Genomic_DNA"/>
</dbReference>
<evidence type="ECO:0000313" key="3">
    <source>
        <dbReference type="Proteomes" id="UP001315278"/>
    </source>
</evidence>
<dbReference type="Pfam" id="PF13472">
    <property type="entry name" value="Lipase_GDSL_2"/>
    <property type="match status" value="1"/>
</dbReference>
<dbReference type="InterPro" id="IPR013830">
    <property type="entry name" value="SGNH_hydro"/>
</dbReference>
<comment type="caution">
    <text evidence="2">The sequence shown here is derived from an EMBL/GenBank/DDBJ whole genome shotgun (WGS) entry which is preliminary data.</text>
</comment>
<reference evidence="3" key="1">
    <citation type="journal article" date="2021" name="ISME J.">
        <title>Evolutionary origin and ecological implication of a unique nif island in free-living Bradyrhizobium lineages.</title>
        <authorList>
            <person name="Tao J."/>
        </authorList>
    </citation>
    <scope>NUCLEOTIDE SEQUENCE [LARGE SCALE GENOMIC DNA]</scope>
    <source>
        <strain evidence="3">SZCCT0434</strain>
    </source>
</reference>
<protein>
    <recommendedName>
        <fullName evidence="1">SGNH hydrolase-type esterase domain-containing protein</fullName>
    </recommendedName>
</protein>
<dbReference type="InterPro" id="IPR036514">
    <property type="entry name" value="SGNH_hydro_sf"/>
</dbReference>
<accession>A0ABS5FXQ7</accession>
<dbReference type="Proteomes" id="UP001315278">
    <property type="component" value="Unassembled WGS sequence"/>
</dbReference>
<name>A0ABS5FXQ7_9BRAD</name>
<sequence>MLDTSIAERRESEILQHVKDFMAQRGGERPVVFVGDSIVQDAHFSPTLCGRPVINAAYGGAVAGGVLRLVEAFGDIRLAPAVLVISVGVNNSIRTDHRPFAETYPEIVRRAAGLGSKVFVVSLAPVAASGVMADEIDRAGFSDIDRVIRQAARDGSAALIDVGTLQTKTSPVVPDGVHLSADGYAAWTATIEGAINAQCP</sequence>
<dbReference type="Gene3D" id="3.40.50.1110">
    <property type="entry name" value="SGNH hydrolase"/>
    <property type="match status" value="1"/>
</dbReference>